<keyword evidence="3" id="KW-0547">Nucleotide-binding</keyword>
<comment type="caution">
    <text evidence="7">The sequence shown here is derived from an EMBL/GenBank/DDBJ whole genome shotgun (WGS) entry which is preliminary data.</text>
</comment>
<evidence type="ECO:0000256" key="3">
    <source>
        <dbReference type="ARBA" id="ARBA00022741"/>
    </source>
</evidence>
<dbReference type="InterPro" id="IPR003593">
    <property type="entry name" value="AAA+_ATPase"/>
</dbReference>
<keyword evidence="4 7" id="KW-0067">ATP-binding</keyword>
<dbReference type="Proteomes" id="UP001302274">
    <property type="component" value="Unassembled WGS sequence"/>
</dbReference>
<protein>
    <submittedName>
        <fullName evidence="7">ABC transporter ATP-binding protein</fullName>
    </submittedName>
</protein>
<dbReference type="PIRSF" id="PIRSF039137">
    <property type="entry name" value="ABC_branched_ATPase"/>
    <property type="match status" value="1"/>
</dbReference>
<evidence type="ECO:0000256" key="1">
    <source>
        <dbReference type="ARBA" id="ARBA00005417"/>
    </source>
</evidence>
<dbReference type="PROSITE" id="PS50893">
    <property type="entry name" value="ABC_TRANSPORTER_2"/>
    <property type="match status" value="1"/>
</dbReference>
<dbReference type="Pfam" id="PF00005">
    <property type="entry name" value="ABC_tran"/>
    <property type="match status" value="1"/>
</dbReference>
<keyword evidence="2" id="KW-0813">Transport</keyword>
<dbReference type="PANTHER" id="PTHR43820">
    <property type="entry name" value="HIGH-AFFINITY BRANCHED-CHAIN AMINO ACID TRANSPORT ATP-BINDING PROTEIN LIVF"/>
    <property type="match status" value="1"/>
</dbReference>
<name>A0ABU5W332_9BACT</name>
<dbReference type="InterPro" id="IPR052156">
    <property type="entry name" value="BCAA_Transport_ATP-bd_LivF"/>
</dbReference>
<dbReference type="Gene3D" id="3.40.50.300">
    <property type="entry name" value="P-loop containing nucleotide triphosphate hydrolases"/>
    <property type="match status" value="1"/>
</dbReference>
<evidence type="ECO:0000256" key="5">
    <source>
        <dbReference type="ARBA" id="ARBA00022970"/>
    </source>
</evidence>
<feature type="domain" description="ABC transporter" evidence="6">
    <location>
        <begin position="9"/>
        <end position="241"/>
    </location>
</feature>
<dbReference type="SMART" id="SM00382">
    <property type="entry name" value="AAA"/>
    <property type="match status" value="1"/>
</dbReference>
<dbReference type="PANTHER" id="PTHR43820:SF4">
    <property type="entry name" value="HIGH-AFFINITY BRANCHED-CHAIN AMINO ACID TRANSPORT ATP-BINDING PROTEIN LIVF"/>
    <property type="match status" value="1"/>
</dbReference>
<dbReference type="InterPro" id="IPR003439">
    <property type="entry name" value="ABC_transporter-like_ATP-bd"/>
</dbReference>
<evidence type="ECO:0000259" key="6">
    <source>
        <dbReference type="PROSITE" id="PS50893"/>
    </source>
</evidence>
<organism evidence="7 8">
    <name type="scientific">Bacteriovorax antarcticus</name>
    <dbReference type="NCBI Taxonomy" id="3088717"/>
    <lineage>
        <taxon>Bacteria</taxon>
        <taxon>Pseudomonadati</taxon>
        <taxon>Bdellovibrionota</taxon>
        <taxon>Bacteriovoracia</taxon>
        <taxon>Bacteriovoracales</taxon>
        <taxon>Bacteriovoracaceae</taxon>
        <taxon>Bacteriovorax</taxon>
    </lineage>
</organism>
<evidence type="ECO:0000256" key="2">
    <source>
        <dbReference type="ARBA" id="ARBA00022448"/>
    </source>
</evidence>
<accession>A0ABU5W332</accession>
<keyword evidence="5" id="KW-0029">Amino-acid transport</keyword>
<dbReference type="InterPro" id="IPR030660">
    <property type="entry name" value="ABC_branched_ATPase_LivF/BraG"/>
</dbReference>
<dbReference type="PROSITE" id="PS00211">
    <property type="entry name" value="ABC_TRANSPORTER_1"/>
    <property type="match status" value="1"/>
</dbReference>
<gene>
    <name evidence="7" type="ORF">SHI21_18415</name>
</gene>
<dbReference type="CDD" id="cd03224">
    <property type="entry name" value="ABC_TM1139_LivF_branched"/>
    <property type="match status" value="1"/>
</dbReference>
<dbReference type="InterPro" id="IPR027417">
    <property type="entry name" value="P-loop_NTPase"/>
</dbReference>
<keyword evidence="8" id="KW-1185">Reference proteome</keyword>
<dbReference type="EMBL" id="JAYGJQ010000003">
    <property type="protein sequence ID" value="MEA9358215.1"/>
    <property type="molecule type" value="Genomic_DNA"/>
</dbReference>
<evidence type="ECO:0000256" key="4">
    <source>
        <dbReference type="ARBA" id="ARBA00022840"/>
    </source>
</evidence>
<sequence>MTINQKPILEIKNLNTYYGNIHAVKNISLEINRGEIVTLLGSNGAGKTTTLHTISGLLKATSGEINFEDQSIQKLSAHRITALGLAQSPEGRQIFANLSIKENLDMGAYLRKDSDGIKKDLDFVYNLFPKLLERKSQLAQTLSGGEQQMLAIARAYMAKPKLLLLDEPSLGIAPILVGTIFRAITEINQLGMTILLVEQNANLALKISHRAYVLTNGEITLQGKSSELLSNPEIKKAYLGN</sequence>
<dbReference type="SUPFAM" id="SSF52540">
    <property type="entry name" value="P-loop containing nucleoside triphosphate hydrolases"/>
    <property type="match status" value="1"/>
</dbReference>
<comment type="similarity">
    <text evidence="1">Belongs to the ABC transporter superfamily.</text>
</comment>
<dbReference type="RefSeq" id="WP_410198834.1">
    <property type="nucleotide sequence ID" value="NZ_JAYGJQ010000003.1"/>
</dbReference>
<reference evidence="7 8" key="1">
    <citation type="submission" date="2023-11" db="EMBL/GenBank/DDBJ databases">
        <title>A Novel Polar Bacteriovorax (B. antarcticus) Isolated from the Biocrust in Antarctica.</title>
        <authorList>
            <person name="Mun W."/>
            <person name="Choi S.Y."/>
            <person name="Mitchell R.J."/>
        </authorList>
    </citation>
    <scope>NUCLEOTIDE SEQUENCE [LARGE SCALE GENOMIC DNA]</scope>
    <source>
        <strain evidence="7 8">PP10</strain>
    </source>
</reference>
<evidence type="ECO:0000313" key="8">
    <source>
        <dbReference type="Proteomes" id="UP001302274"/>
    </source>
</evidence>
<dbReference type="GO" id="GO:0005524">
    <property type="term" value="F:ATP binding"/>
    <property type="evidence" value="ECO:0007669"/>
    <property type="project" value="UniProtKB-KW"/>
</dbReference>
<evidence type="ECO:0000313" key="7">
    <source>
        <dbReference type="EMBL" id="MEA9358215.1"/>
    </source>
</evidence>
<proteinExistence type="inferred from homology"/>
<dbReference type="InterPro" id="IPR017871">
    <property type="entry name" value="ABC_transporter-like_CS"/>
</dbReference>